<dbReference type="EMBL" id="QRBI01000177">
    <property type="protein sequence ID" value="RMB96324.1"/>
    <property type="molecule type" value="Genomic_DNA"/>
</dbReference>
<sequence>MGWGQGRSQRHRSHNACAECPPFLAVPKETPVNQERGTPDPCCRPPSHDNVPLPDELEEDPSDGAEPPAEPPAKPTIGFKELTDQIQAVNAAPG</sequence>
<keyword evidence="3" id="KW-1185">Reference proteome</keyword>
<comment type="caution">
    <text evidence="2">The sequence shown here is derived from an EMBL/GenBank/DDBJ whole genome shotgun (WGS) entry which is preliminary data.</text>
</comment>
<evidence type="ECO:0000313" key="3">
    <source>
        <dbReference type="Proteomes" id="UP000269221"/>
    </source>
</evidence>
<dbReference type="Proteomes" id="UP000269221">
    <property type="component" value="Unassembled WGS sequence"/>
</dbReference>
<proteinExistence type="predicted"/>
<evidence type="ECO:0000313" key="2">
    <source>
        <dbReference type="EMBL" id="RMB96324.1"/>
    </source>
</evidence>
<accession>A0A3M0J5Y2</accession>
<dbReference type="AlphaFoldDB" id="A0A3M0J5Y2"/>
<feature type="region of interest" description="Disordered" evidence="1">
    <location>
        <begin position="1"/>
        <end position="77"/>
    </location>
</feature>
<organism evidence="2 3">
    <name type="scientific">Hirundo rustica rustica</name>
    <dbReference type="NCBI Taxonomy" id="333673"/>
    <lineage>
        <taxon>Eukaryota</taxon>
        <taxon>Metazoa</taxon>
        <taxon>Chordata</taxon>
        <taxon>Craniata</taxon>
        <taxon>Vertebrata</taxon>
        <taxon>Euteleostomi</taxon>
        <taxon>Archelosauria</taxon>
        <taxon>Archosauria</taxon>
        <taxon>Dinosauria</taxon>
        <taxon>Saurischia</taxon>
        <taxon>Theropoda</taxon>
        <taxon>Coelurosauria</taxon>
        <taxon>Aves</taxon>
        <taxon>Neognathae</taxon>
        <taxon>Neoaves</taxon>
        <taxon>Telluraves</taxon>
        <taxon>Australaves</taxon>
        <taxon>Passeriformes</taxon>
        <taxon>Sylvioidea</taxon>
        <taxon>Hirundinidae</taxon>
        <taxon>Hirundo</taxon>
    </lineage>
</organism>
<evidence type="ECO:0008006" key="4">
    <source>
        <dbReference type="Google" id="ProtNLM"/>
    </source>
</evidence>
<reference evidence="2 3" key="1">
    <citation type="submission" date="2018-07" db="EMBL/GenBank/DDBJ databases">
        <title>A high quality draft genome assembly of the barn swallow (H. rustica rustica).</title>
        <authorList>
            <person name="Formenti G."/>
            <person name="Chiara M."/>
            <person name="Poveda L."/>
            <person name="Francoijs K.-J."/>
            <person name="Bonisoli-Alquati A."/>
            <person name="Canova L."/>
            <person name="Gianfranceschi L."/>
            <person name="Horner D.S."/>
            <person name="Saino N."/>
        </authorList>
    </citation>
    <scope>NUCLEOTIDE SEQUENCE [LARGE SCALE GENOMIC DNA]</scope>
    <source>
        <strain evidence="2">Chelidonia</strain>
        <tissue evidence="2">Blood</tissue>
    </source>
</reference>
<gene>
    <name evidence="2" type="ORF">DUI87_27189</name>
</gene>
<evidence type="ECO:0000256" key="1">
    <source>
        <dbReference type="SAM" id="MobiDB-lite"/>
    </source>
</evidence>
<name>A0A3M0J5Y2_HIRRU</name>
<protein>
    <recommendedName>
        <fullName evidence="4">GAGE domain-containing protein</fullName>
    </recommendedName>
</protein>